<dbReference type="PANTHER" id="PTHR28590:SF1">
    <property type="entry name" value="SPEXIN"/>
    <property type="match status" value="1"/>
</dbReference>
<feature type="chain" id="PRO_5035175223" evidence="7">
    <location>
        <begin position="22"/>
        <end position="107"/>
    </location>
</feature>
<reference evidence="9" key="1">
    <citation type="submission" date="2025-08" db="UniProtKB">
        <authorList>
            <consortium name="RefSeq"/>
        </authorList>
    </citation>
    <scope>IDENTIFICATION</scope>
</reference>
<evidence type="ECO:0000256" key="5">
    <source>
        <dbReference type="ARBA" id="ARBA00022729"/>
    </source>
</evidence>
<keyword evidence="4" id="KW-0372">Hormone</keyword>
<protein>
    <submittedName>
        <fullName evidence="9">Spexin prohormone 1-like</fullName>
    </submittedName>
</protein>
<sequence length="107" mass="11703">MSTMSLTASLLVLTLLSQSWSAPQRISWTPQAILYLKGSQGHRSVLERTSREDAAASHSVSLNQGSDGRGRSLASSILLELLQLAVDEDEGNPDDDPDDQELYINYL</sequence>
<name>A0A6P7MS33_BETSP</name>
<accession>A0A6P7MS33</accession>
<dbReference type="GO" id="GO:0005184">
    <property type="term" value="F:neuropeptide hormone activity"/>
    <property type="evidence" value="ECO:0007669"/>
    <property type="project" value="InterPro"/>
</dbReference>
<keyword evidence="8" id="KW-1185">Reference proteome</keyword>
<dbReference type="GeneID" id="114857133"/>
<dbReference type="InParanoid" id="A0A6P7MS33"/>
<comment type="similarity">
    <text evidence="2">Belongs to the spexin family.</text>
</comment>
<feature type="signal peptide" evidence="7">
    <location>
        <begin position="1"/>
        <end position="21"/>
    </location>
</feature>
<proteinExistence type="inferred from homology"/>
<evidence type="ECO:0000313" key="8">
    <source>
        <dbReference type="Proteomes" id="UP000515150"/>
    </source>
</evidence>
<feature type="compositionally biased region" description="Basic and acidic residues" evidence="6">
    <location>
        <begin position="46"/>
        <end position="55"/>
    </location>
</feature>
<evidence type="ECO:0000256" key="4">
    <source>
        <dbReference type="ARBA" id="ARBA00022702"/>
    </source>
</evidence>
<evidence type="ECO:0000256" key="6">
    <source>
        <dbReference type="SAM" id="MobiDB-lite"/>
    </source>
</evidence>
<evidence type="ECO:0000256" key="7">
    <source>
        <dbReference type="SAM" id="SignalP"/>
    </source>
</evidence>
<organism evidence="8 9">
    <name type="scientific">Betta splendens</name>
    <name type="common">Siamese fighting fish</name>
    <dbReference type="NCBI Taxonomy" id="158456"/>
    <lineage>
        <taxon>Eukaryota</taxon>
        <taxon>Metazoa</taxon>
        <taxon>Chordata</taxon>
        <taxon>Craniata</taxon>
        <taxon>Vertebrata</taxon>
        <taxon>Euteleostomi</taxon>
        <taxon>Actinopterygii</taxon>
        <taxon>Neopterygii</taxon>
        <taxon>Teleostei</taxon>
        <taxon>Neoteleostei</taxon>
        <taxon>Acanthomorphata</taxon>
        <taxon>Anabantaria</taxon>
        <taxon>Anabantiformes</taxon>
        <taxon>Anabantoidei</taxon>
        <taxon>Osphronemidae</taxon>
        <taxon>Betta</taxon>
    </lineage>
</organism>
<keyword evidence="5 7" id="KW-0732">Signal</keyword>
<dbReference type="Proteomes" id="UP000515150">
    <property type="component" value="Chromosome 6"/>
</dbReference>
<dbReference type="GO" id="GO:0005576">
    <property type="term" value="C:extracellular region"/>
    <property type="evidence" value="ECO:0007669"/>
    <property type="project" value="UniProtKB-SubCell"/>
</dbReference>
<dbReference type="RefSeq" id="XP_029009138.2">
    <property type="nucleotide sequence ID" value="XM_029153305.3"/>
</dbReference>
<dbReference type="Pfam" id="PF15171">
    <property type="entry name" value="Spexin"/>
    <property type="match status" value="1"/>
</dbReference>
<dbReference type="AlphaFoldDB" id="A0A6P7MS33"/>
<dbReference type="KEGG" id="bspl:114857133"/>
<gene>
    <name evidence="9" type="primary">LOC114857133</name>
</gene>
<evidence type="ECO:0000313" key="9">
    <source>
        <dbReference type="RefSeq" id="XP_029009138.2"/>
    </source>
</evidence>
<dbReference type="InterPro" id="IPR028126">
    <property type="entry name" value="Spexin"/>
</dbReference>
<evidence type="ECO:0000256" key="2">
    <source>
        <dbReference type="ARBA" id="ARBA00006687"/>
    </source>
</evidence>
<keyword evidence="3" id="KW-0964">Secreted</keyword>
<evidence type="ECO:0000256" key="1">
    <source>
        <dbReference type="ARBA" id="ARBA00004613"/>
    </source>
</evidence>
<dbReference type="OrthoDB" id="9946068at2759"/>
<evidence type="ECO:0000256" key="3">
    <source>
        <dbReference type="ARBA" id="ARBA00022525"/>
    </source>
</evidence>
<comment type="subcellular location">
    <subcellularLocation>
        <location evidence="1">Secreted</location>
    </subcellularLocation>
</comment>
<dbReference type="PANTHER" id="PTHR28590">
    <property type="entry name" value="SPEXIN"/>
    <property type="match status" value="1"/>
</dbReference>
<feature type="region of interest" description="Disordered" evidence="6">
    <location>
        <begin position="46"/>
        <end position="70"/>
    </location>
</feature>